<evidence type="ECO:0000256" key="1">
    <source>
        <dbReference type="ARBA" id="ARBA00008690"/>
    </source>
</evidence>
<feature type="compositionally biased region" description="Polar residues" evidence="2">
    <location>
        <begin position="1"/>
        <end position="17"/>
    </location>
</feature>
<dbReference type="InterPro" id="IPR021410">
    <property type="entry name" value="FAF"/>
</dbReference>
<proteinExistence type="inferred from homology"/>
<reference evidence="4" key="1">
    <citation type="submission" date="2023-03" db="EMBL/GenBank/DDBJ databases">
        <authorList>
            <person name="Julca I."/>
        </authorList>
    </citation>
    <scope>NUCLEOTIDE SEQUENCE</scope>
</reference>
<evidence type="ECO:0000259" key="3">
    <source>
        <dbReference type="Pfam" id="PF11250"/>
    </source>
</evidence>
<dbReference type="Pfam" id="PF11250">
    <property type="entry name" value="FAF"/>
    <property type="match status" value="1"/>
</dbReference>
<dbReference type="EMBL" id="OX459122">
    <property type="protein sequence ID" value="CAI9105795.1"/>
    <property type="molecule type" value="Genomic_DNA"/>
</dbReference>
<name>A0AAV1DFK9_OLDCO</name>
<dbReference type="PANTHER" id="PTHR33155">
    <property type="entry name" value="FANTASTIC FOUR-LIKE PROTEIN (DUF3049)"/>
    <property type="match status" value="1"/>
</dbReference>
<feature type="compositionally biased region" description="Acidic residues" evidence="2">
    <location>
        <begin position="351"/>
        <end position="360"/>
    </location>
</feature>
<feature type="region of interest" description="Disordered" evidence="2">
    <location>
        <begin position="190"/>
        <end position="229"/>
    </location>
</feature>
<dbReference type="AlphaFoldDB" id="A0AAV1DFK9"/>
<feature type="compositionally biased region" description="Polar residues" evidence="2">
    <location>
        <begin position="190"/>
        <end position="203"/>
    </location>
</feature>
<feature type="compositionally biased region" description="Low complexity" evidence="2">
    <location>
        <begin position="41"/>
        <end position="60"/>
    </location>
</feature>
<feature type="region of interest" description="Disordered" evidence="2">
    <location>
        <begin position="245"/>
        <end position="277"/>
    </location>
</feature>
<dbReference type="Proteomes" id="UP001161247">
    <property type="component" value="Chromosome 5"/>
</dbReference>
<protein>
    <submittedName>
        <fullName evidence="4">OLC1v1004808C1</fullName>
    </submittedName>
</protein>
<gene>
    <name evidence="4" type="ORF">OLC1_LOCUS14414</name>
</gene>
<feature type="domain" description="FAF" evidence="3">
    <location>
        <begin position="255"/>
        <end position="308"/>
    </location>
</feature>
<sequence length="560" mass="62650">MSTCVMMMSKSNHLQFASSSSSPSPIKLEEESSSQKQGIVSILGSDSESSKSSAASLRRTLSADMSSKKWLAQNGFNSSNNNNNKVSPMKRIASSEELLAVNSSSSGLILMEDDQDHQFKGHPGQDEVWRSIQAQKKADADDKWTWGSILFEKRNEQNSSKLPPPYIPPLMRRSTSGLSEKSLEICTESLGSETGSDGFSSYPPSEVGDVEDEKEHQEQIHHHQQQQFPADWYDDLQVAKYSYSNSKKVASGPRSFPPPLPSLARDSGASVHMQSHRQNGRLVLEAVSVPSQNYFQAHREHGRLRLSFVDDPPTSEDDDEVDECDEQVFDNYEEINGENDRDASSWPRDQDETEEEEEEYPDQRGENPSSKLNVFKPTSTILVKKIMGLEKKNLSWSSRFNRGANLLEVDQEIMVVEGDDNEPIHPPPLPQSLPPAPPRVVARVISNTPSGTSAAAASFNAYEYFWRESKPTMATIIKPVSINANTNQQEKQQNHCSAELKNNQTKQVNLSNSLNAYEQQQNLVVMRGGNKADYLAPFLKRSCNESRRSLLLWEPYCIAT</sequence>
<evidence type="ECO:0000313" key="4">
    <source>
        <dbReference type="EMBL" id="CAI9105795.1"/>
    </source>
</evidence>
<dbReference type="InterPro" id="IPR046431">
    <property type="entry name" value="FAF_dom"/>
</dbReference>
<comment type="similarity">
    <text evidence="1">Belongs to the fantastic four family.</text>
</comment>
<feature type="region of interest" description="Disordered" evidence="2">
    <location>
        <begin position="332"/>
        <end position="373"/>
    </location>
</feature>
<feature type="region of interest" description="Disordered" evidence="2">
    <location>
        <begin position="1"/>
        <end position="60"/>
    </location>
</feature>
<evidence type="ECO:0000256" key="2">
    <source>
        <dbReference type="SAM" id="MobiDB-lite"/>
    </source>
</evidence>
<organism evidence="4 5">
    <name type="scientific">Oldenlandia corymbosa var. corymbosa</name>
    <dbReference type="NCBI Taxonomy" id="529605"/>
    <lineage>
        <taxon>Eukaryota</taxon>
        <taxon>Viridiplantae</taxon>
        <taxon>Streptophyta</taxon>
        <taxon>Embryophyta</taxon>
        <taxon>Tracheophyta</taxon>
        <taxon>Spermatophyta</taxon>
        <taxon>Magnoliopsida</taxon>
        <taxon>eudicotyledons</taxon>
        <taxon>Gunneridae</taxon>
        <taxon>Pentapetalae</taxon>
        <taxon>asterids</taxon>
        <taxon>lamiids</taxon>
        <taxon>Gentianales</taxon>
        <taxon>Rubiaceae</taxon>
        <taxon>Rubioideae</taxon>
        <taxon>Spermacoceae</taxon>
        <taxon>Hedyotis-Oldenlandia complex</taxon>
        <taxon>Oldenlandia</taxon>
    </lineage>
</organism>
<evidence type="ECO:0000313" key="5">
    <source>
        <dbReference type="Proteomes" id="UP001161247"/>
    </source>
</evidence>
<dbReference type="PANTHER" id="PTHR33155:SF3">
    <property type="entry name" value="PROTEIN FAF-LIKE, CHLOROPLASTIC"/>
    <property type="match status" value="1"/>
</dbReference>
<accession>A0AAV1DFK9</accession>
<keyword evidence="5" id="KW-1185">Reference proteome</keyword>